<evidence type="ECO:0000313" key="5">
    <source>
        <dbReference type="EMBL" id="EFM12572.1"/>
    </source>
</evidence>
<dbReference type="InterPro" id="IPR001279">
    <property type="entry name" value="Metallo-B-lactamas"/>
</dbReference>
<keyword evidence="6" id="KW-1185">Reference proteome</keyword>
<dbReference type="SMART" id="SM00849">
    <property type="entry name" value="Lactamase_B"/>
    <property type="match status" value="1"/>
</dbReference>
<dbReference type="Pfam" id="PF00753">
    <property type="entry name" value="Lactamase_B"/>
    <property type="match status" value="1"/>
</dbReference>
<dbReference type="eggNOG" id="COG0491">
    <property type="taxonomic scope" value="Bacteria"/>
</dbReference>
<organism evidence="5 6">
    <name type="scientific">Paenibacillus curdlanolyticus YK9</name>
    <dbReference type="NCBI Taxonomy" id="717606"/>
    <lineage>
        <taxon>Bacteria</taxon>
        <taxon>Bacillati</taxon>
        <taxon>Bacillota</taxon>
        <taxon>Bacilli</taxon>
        <taxon>Bacillales</taxon>
        <taxon>Paenibacillaceae</taxon>
        <taxon>Paenibacillus</taxon>
    </lineage>
</organism>
<dbReference type="InterPro" id="IPR036866">
    <property type="entry name" value="RibonucZ/Hydroxyglut_hydro"/>
</dbReference>
<evidence type="ECO:0000259" key="4">
    <source>
        <dbReference type="SMART" id="SM00849"/>
    </source>
</evidence>
<dbReference type="STRING" id="717606.PaecuDRAFT_0083"/>
<protein>
    <submittedName>
        <fullName evidence="5">Beta-lactamase domain protein</fullName>
    </submittedName>
</protein>
<dbReference type="CDD" id="cd07721">
    <property type="entry name" value="yflN-like_MBL-fold"/>
    <property type="match status" value="1"/>
</dbReference>
<dbReference type="Gene3D" id="3.60.15.10">
    <property type="entry name" value="Ribonuclease Z/Hydroxyacylglutathione hydrolase-like"/>
    <property type="match status" value="1"/>
</dbReference>
<sequence length="232" mass="24886">MKLRQVASNLYALPLGNVNAFVLVTDRDGLVLIDTGAPGKAEVILESIQSLGYSSTDLKSVILTHCHPDHVGSAGALKRLVPHACFYMSEIEAPIVEEGRKPRPLAASPGLMNKLLFAALVRDTPVEPVTIDRKLKDGETLDFAGGIKTILIPGHSEGQLALLLPQHGGVLFAADAAANVMGLNWSIGYENLQLGIRSLQELGKLEFEIACFGHGKEIKNAAASKFRSKWPS</sequence>
<dbReference type="RefSeq" id="WP_006036101.1">
    <property type="nucleotide sequence ID" value="NZ_AEDD01000001.1"/>
</dbReference>
<evidence type="ECO:0000313" key="6">
    <source>
        <dbReference type="Proteomes" id="UP000005387"/>
    </source>
</evidence>
<evidence type="ECO:0000256" key="3">
    <source>
        <dbReference type="ARBA" id="ARBA00048505"/>
    </source>
</evidence>
<comment type="function">
    <text evidence="2">Counteracts the endogenous Pycsar antiviral defense system. Phosphodiesterase that enables metal-dependent hydrolysis of host cyclic nucleotide Pycsar defense signals such as cCMP and cUMP.</text>
</comment>
<dbReference type="EMBL" id="AEDD01000001">
    <property type="protein sequence ID" value="EFM12572.1"/>
    <property type="molecule type" value="Genomic_DNA"/>
</dbReference>
<dbReference type="AlphaFoldDB" id="E0I4P1"/>
<name>E0I4P1_9BACL</name>
<comment type="catalytic activity">
    <reaction evidence="1">
        <text>3',5'-cyclic CMP + H2O = CMP + H(+)</text>
        <dbReference type="Rhea" id="RHEA:72675"/>
        <dbReference type="ChEBI" id="CHEBI:15377"/>
        <dbReference type="ChEBI" id="CHEBI:15378"/>
        <dbReference type="ChEBI" id="CHEBI:58003"/>
        <dbReference type="ChEBI" id="CHEBI:60377"/>
    </reaction>
    <physiologicalReaction direction="left-to-right" evidence="1">
        <dbReference type="Rhea" id="RHEA:72676"/>
    </physiologicalReaction>
</comment>
<gene>
    <name evidence="5" type="ORF">PaecuDRAFT_0083</name>
</gene>
<feature type="domain" description="Metallo-beta-lactamase" evidence="4">
    <location>
        <begin position="17"/>
        <end position="214"/>
    </location>
</feature>
<evidence type="ECO:0000256" key="1">
    <source>
        <dbReference type="ARBA" id="ARBA00034221"/>
    </source>
</evidence>
<dbReference type="InterPro" id="IPR050855">
    <property type="entry name" value="NDM-1-like"/>
</dbReference>
<proteinExistence type="predicted"/>
<evidence type="ECO:0000256" key="2">
    <source>
        <dbReference type="ARBA" id="ARBA00034301"/>
    </source>
</evidence>
<dbReference type="PANTHER" id="PTHR42951:SF17">
    <property type="entry name" value="METALLO-BETA-LACTAMASE DOMAIN-CONTAINING PROTEIN"/>
    <property type="match status" value="1"/>
</dbReference>
<dbReference type="PANTHER" id="PTHR42951">
    <property type="entry name" value="METALLO-BETA-LACTAMASE DOMAIN-CONTAINING"/>
    <property type="match status" value="1"/>
</dbReference>
<reference evidence="5 6" key="1">
    <citation type="submission" date="2010-07" db="EMBL/GenBank/DDBJ databases">
        <title>The draft genome of Paenibacillus curdlanolyticus YK9.</title>
        <authorList>
            <consortium name="US DOE Joint Genome Institute (JGI-PGF)"/>
            <person name="Lucas S."/>
            <person name="Copeland A."/>
            <person name="Lapidus A."/>
            <person name="Cheng J.-F."/>
            <person name="Bruce D."/>
            <person name="Goodwin L."/>
            <person name="Pitluck S."/>
            <person name="Land M.L."/>
            <person name="Hauser L."/>
            <person name="Chang Y.-J."/>
            <person name="Jeffries C."/>
            <person name="Anderson I.J."/>
            <person name="Johnson E."/>
            <person name="Loganathan U."/>
            <person name="Mulhopadhyay B."/>
            <person name="Kyrpides N."/>
            <person name="Woyke T.J."/>
        </authorList>
    </citation>
    <scope>NUCLEOTIDE SEQUENCE [LARGE SCALE GENOMIC DNA]</scope>
    <source>
        <strain evidence="5 6">YK9</strain>
    </source>
</reference>
<dbReference type="Proteomes" id="UP000005387">
    <property type="component" value="Unassembled WGS sequence"/>
</dbReference>
<dbReference type="OrthoDB" id="9761531at2"/>
<comment type="catalytic activity">
    <reaction evidence="3">
        <text>3',5'-cyclic UMP + H2O = UMP + H(+)</text>
        <dbReference type="Rhea" id="RHEA:70575"/>
        <dbReference type="ChEBI" id="CHEBI:15377"/>
        <dbReference type="ChEBI" id="CHEBI:15378"/>
        <dbReference type="ChEBI" id="CHEBI:57865"/>
        <dbReference type="ChEBI" id="CHEBI:184387"/>
    </reaction>
    <physiologicalReaction direction="left-to-right" evidence="3">
        <dbReference type="Rhea" id="RHEA:70576"/>
    </physiologicalReaction>
</comment>
<accession>E0I4P1</accession>
<dbReference type="SUPFAM" id="SSF56281">
    <property type="entry name" value="Metallo-hydrolase/oxidoreductase"/>
    <property type="match status" value="1"/>
</dbReference>